<keyword evidence="3" id="KW-1185">Reference proteome</keyword>
<feature type="compositionally biased region" description="Basic and acidic residues" evidence="1">
    <location>
        <begin position="487"/>
        <end position="496"/>
    </location>
</feature>
<reference evidence="2 3" key="1">
    <citation type="submission" date="2021-08" db="EMBL/GenBank/DDBJ databases">
        <title>Draft Genome Sequence of Phanerochaete sordida strain YK-624.</title>
        <authorList>
            <person name="Mori T."/>
            <person name="Dohra H."/>
            <person name="Suzuki T."/>
            <person name="Kawagishi H."/>
            <person name="Hirai H."/>
        </authorList>
    </citation>
    <scope>NUCLEOTIDE SEQUENCE [LARGE SCALE GENOMIC DNA]</scope>
    <source>
        <strain evidence="2 3">YK-624</strain>
    </source>
</reference>
<feature type="compositionally biased region" description="Basic and acidic residues" evidence="1">
    <location>
        <begin position="381"/>
        <end position="396"/>
    </location>
</feature>
<evidence type="ECO:0000256" key="1">
    <source>
        <dbReference type="SAM" id="MobiDB-lite"/>
    </source>
</evidence>
<sequence length="617" mass="64894">MAQASTGKALLGGTVEESRVKRVEKQQSRYRDRGGLFVPADTNPLLDVLLARGVNGESPTKQRSTAPSPSPPRKAPKSRPSAARGRKSKAQQGIDDVLPVPAPKKASAATKRAPKTQSTAARSGKGAGGRPSAVQDGAAAAGPSKLPPAVPRTARPSKSKAQSNVSVPEQVTAVDDAAAVSKPGRQKRAAKPADDHPGPRKTAGKGKNSAADEHDSLRRDGNARPVADNTGDTAPKKASKRIENDVSADRKGKGTAKTLASSSRTKADKPANTAHGDAHKAEAVERHPRSKRRADNKGDAPPATADEAVPRAGPSHPPRRERAKPYVPPASESDDGDDVPIVAILQSKAVPATKATQLPSHDARREAPDAPATKAPPPQKAAREKDPPVRTADKRAGPSKALKVPKPAQEEERDEGAPAKGRKKLAAPPSNVAAKAKAAGDSVDDAPADASKRAKRRAAVDDDADEVAPKRRKKDAAKPAASKKKADKAPETTHDDEPVDAEPAAKGKGRAKAAAKRKEREEPEPRAVEEDAPEVDVEESRPPKRRKAAVNEDADDGKAKRLKSSSSSLKENRKAAKDAKKPTSTAKAKVPKPKPRMSMFPVPDAIEDSEDELDFLR</sequence>
<feature type="compositionally biased region" description="Acidic residues" evidence="1">
    <location>
        <begin position="605"/>
        <end position="617"/>
    </location>
</feature>
<accession>A0A9P3GBW5</accession>
<evidence type="ECO:0000313" key="2">
    <source>
        <dbReference type="EMBL" id="GJE92917.1"/>
    </source>
</evidence>
<proteinExistence type="predicted"/>
<feature type="compositionally biased region" description="Polar residues" evidence="1">
    <location>
        <begin position="159"/>
        <end position="169"/>
    </location>
</feature>
<protein>
    <submittedName>
        <fullName evidence="2">Uncharacterized protein</fullName>
    </submittedName>
</protein>
<feature type="compositionally biased region" description="Basic and acidic residues" evidence="1">
    <location>
        <begin position="570"/>
        <end position="581"/>
    </location>
</feature>
<feature type="compositionally biased region" description="Basic and acidic residues" evidence="1">
    <location>
        <begin position="210"/>
        <end position="222"/>
    </location>
</feature>
<name>A0A9P3GBW5_9APHY</name>
<evidence type="ECO:0000313" key="3">
    <source>
        <dbReference type="Proteomes" id="UP000703269"/>
    </source>
</evidence>
<feature type="region of interest" description="Disordered" evidence="1">
    <location>
        <begin position="1"/>
        <end position="617"/>
    </location>
</feature>
<feature type="compositionally biased region" description="Basic and acidic residues" evidence="1">
    <location>
        <begin position="516"/>
        <end position="529"/>
    </location>
</feature>
<gene>
    <name evidence="2" type="ORF">PsYK624_090760</name>
</gene>
<organism evidence="2 3">
    <name type="scientific">Phanerochaete sordida</name>
    <dbReference type="NCBI Taxonomy" id="48140"/>
    <lineage>
        <taxon>Eukaryota</taxon>
        <taxon>Fungi</taxon>
        <taxon>Dikarya</taxon>
        <taxon>Basidiomycota</taxon>
        <taxon>Agaricomycotina</taxon>
        <taxon>Agaricomycetes</taxon>
        <taxon>Polyporales</taxon>
        <taxon>Phanerochaetaceae</taxon>
        <taxon>Phanerochaete</taxon>
    </lineage>
</organism>
<dbReference type="Proteomes" id="UP000703269">
    <property type="component" value="Unassembled WGS sequence"/>
</dbReference>
<feature type="compositionally biased region" description="Basic and acidic residues" evidence="1">
    <location>
        <begin position="276"/>
        <end position="298"/>
    </location>
</feature>
<dbReference type="EMBL" id="BPQB01000029">
    <property type="protein sequence ID" value="GJE92917.1"/>
    <property type="molecule type" value="Genomic_DNA"/>
</dbReference>
<comment type="caution">
    <text evidence="2">The sequence shown here is derived from an EMBL/GenBank/DDBJ whole genome shotgun (WGS) entry which is preliminary data.</text>
</comment>
<feature type="compositionally biased region" description="Basic and acidic residues" evidence="1">
    <location>
        <begin position="240"/>
        <end position="252"/>
    </location>
</feature>
<dbReference type="AlphaFoldDB" id="A0A9P3GBW5"/>
<feature type="compositionally biased region" description="Basic and acidic residues" evidence="1">
    <location>
        <begin position="16"/>
        <end position="34"/>
    </location>
</feature>
<feature type="compositionally biased region" description="Basic residues" evidence="1">
    <location>
        <begin position="470"/>
        <end position="486"/>
    </location>
</feature>
<dbReference type="OrthoDB" id="3047765at2759"/>